<dbReference type="EMBL" id="QAAD01000006">
    <property type="protein sequence ID" value="PTN08917.1"/>
    <property type="molecule type" value="Genomic_DNA"/>
</dbReference>
<dbReference type="GO" id="GO:0005886">
    <property type="term" value="C:plasma membrane"/>
    <property type="evidence" value="ECO:0007669"/>
    <property type="project" value="UniProtKB-SubCell"/>
</dbReference>
<feature type="transmembrane region" description="Helical" evidence="6">
    <location>
        <begin position="310"/>
        <end position="329"/>
    </location>
</feature>
<comment type="caution">
    <text evidence="7">The sequence shown here is derived from an EMBL/GenBank/DDBJ whole genome shotgun (WGS) entry which is preliminary data.</text>
</comment>
<evidence type="ECO:0000256" key="6">
    <source>
        <dbReference type="SAM" id="Phobius"/>
    </source>
</evidence>
<feature type="transmembrane region" description="Helical" evidence="6">
    <location>
        <begin position="7"/>
        <end position="27"/>
    </location>
</feature>
<feature type="transmembrane region" description="Helical" evidence="6">
    <location>
        <begin position="437"/>
        <end position="457"/>
    </location>
</feature>
<comment type="subcellular location">
    <subcellularLocation>
        <location evidence="1">Cell membrane</location>
        <topology evidence="1">Multi-pass membrane protein</topology>
    </subcellularLocation>
</comment>
<gene>
    <name evidence="7" type="ORF">C8N47_10614</name>
</gene>
<dbReference type="OrthoDB" id="9814608at2"/>
<feature type="transmembrane region" description="Helical" evidence="6">
    <location>
        <begin position="193"/>
        <end position="215"/>
    </location>
</feature>
<dbReference type="AlphaFoldDB" id="A0A2T5C2K0"/>
<feature type="transmembrane region" description="Helical" evidence="6">
    <location>
        <begin position="463"/>
        <end position="480"/>
    </location>
</feature>
<name>A0A2T5C2K0_9BACT</name>
<feature type="transmembrane region" description="Helical" evidence="6">
    <location>
        <begin position="267"/>
        <end position="290"/>
    </location>
</feature>
<feature type="transmembrane region" description="Helical" evidence="6">
    <location>
        <begin position="341"/>
        <end position="365"/>
    </location>
</feature>
<evidence type="ECO:0000256" key="4">
    <source>
        <dbReference type="ARBA" id="ARBA00022989"/>
    </source>
</evidence>
<organism evidence="7 8">
    <name type="scientific">Mangrovibacterium marinum</name>
    <dbReference type="NCBI Taxonomy" id="1639118"/>
    <lineage>
        <taxon>Bacteria</taxon>
        <taxon>Pseudomonadati</taxon>
        <taxon>Bacteroidota</taxon>
        <taxon>Bacteroidia</taxon>
        <taxon>Marinilabiliales</taxon>
        <taxon>Prolixibacteraceae</taxon>
        <taxon>Mangrovibacterium</taxon>
    </lineage>
</organism>
<proteinExistence type="predicted"/>
<reference evidence="7 8" key="1">
    <citation type="submission" date="2018-04" db="EMBL/GenBank/DDBJ databases">
        <title>Genomic Encyclopedia of Archaeal and Bacterial Type Strains, Phase II (KMG-II): from individual species to whole genera.</title>
        <authorList>
            <person name="Goeker M."/>
        </authorList>
    </citation>
    <scope>NUCLEOTIDE SEQUENCE [LARGE SCALE GENOMIC DNA]</scope>
    <source>
        <strain evidence="7 8">DSM 28823</strain>
    </source>
</reference>
<dbReference type="RefSeq" id="WP_107821841.1">
    <property type="nucleotide sequence ID" value="NZ_OY782574.1"/>
</dbReference>
<dbReference type="PANTHER" id="PTHR30250">
    <property type="entry name" value="PST FAMILY PREDICTED COLANIC ACID TRANSPORTER"/>
    <property type="match status" value="1"/>
</dbReference>
<keyword evidence="5 6" id="KW-0472">Membrane</keyword>
<feature type="transmembrane region" description="Helical" evidence="6">
    <location>
        <begin position="227"/>
        <end position="247"/>
    </location>
</feature>
<evidence type="ECO:0000256" key="3">
    <source>
        <dbReference type="ARBA" id="ARBA00022692"/>
    </source>
</evidence>
<dbReference type="PANTHER" id="PTHR30250:SF11">
    <property type="entry name" value="O-ANTIGEN TRANSPORTER-RELATED"/>
    <property type="match status" value="1"/>
</dbReference>
<dbReference type="Pfam" id="PF13440">
    <property type="entry name" value="Polysacc_synt_3"/>
    <property type="match status" value="1"/>
</dbReference>
<evidence type="ECO:0000313" key="8">
    <source>
        <dbReference type="Proteomes" id="UP000243525"/>
    </source>
</evidence>
<feature type="transmembrane region" description="Helical" evidence="6">
    <location>
        <begin position="377"/>
        <end position="400"/>
    </location>
</feature>
<keyword evidence="4 6" id="KW-1133">Transmembrane helix</keyword>
<feature type="transmembrane region" description="Helical" evidence="6">
    <location>
        <begin position="406"/>
        <end position="425"/>
    </location>
</feature>
<feature type="transmembrane region" description="Helical" evidence="6">
    <location>
        <begin position="148"/>
        <end position="173"/>
    </location>
</feature>
<feature type="transmembrane region" description="Helical" evidence="6">
    <location>
        <begin position="117"/>
        <end position="136"/>
    </location>
</feature>
<protein>
    <submittedName>
        <fullName evidence="7">O-antigen/teichoic acid export membrane protein</fullName>
    </submittedName>
</protein>
<evidence type="ECO:0000256" key="2">
    <source>
        <dbReference type="ARBA" id="ARBA00022475"/>
    </source>
</evidence>
<evidence type="ECO:0000256" key="5">
    <source>
        <dbReference type="ARBA" id="ARBA00023136"/>
    </source>
</evidence>
<keyword evidence="2" id="KW-1003">Cell membrane</keyword>
<sequence>MSSFKKLVGDTAIYGVSSIVGRFLNWWLVPYYANVFPPAEYGVVGNLYSYMAFLLVLLTYGMETGYFRFASRSDDKELVYSSSMISLFVTSAGFLLLVSTFSENIANWMEYGQHPEYIRWIALIMAFDAFTAIPFAKLRIESRPIKFAFLKLVNILANIFFNIFFISICPAILKSNPESFIRHIYSDEIGVGYVFISNLIASGITLLMLVPELRIKLRFSRRLLKEMIWYSFPILVVGVAGMVNQNIDKILIPKLVPDELGPMEQVGIYAANYKLAVLMNMFIQAFRYAFEPFFFSQVKSENNKRGYALILKYFVIFGLIIFLGIGLFLDLFRQLGILGEGYLSGLKVVPIVLMANLFLGIYYTLSLWYKLTDKTRFGAYFALVGAAISLVINILFIPVYGYMASAWAVLICFVVMTVLSYVIGQKHFPVNYPIKRIGLYFALALAIYATSCFVPASSQLARYAINLALFGGFLGCVFVLENREFRKFLR</sequence>
<evidence type="ECO:0000313" key="7">
    <source>
        <dbReference type="EMBL" id="PTN08917.1"/>
    </source>
</evidence>
<accession>A0A2T5C2K0</accession>
<feature type="transmembrane region" description="Helical" evidence="6">
    <location>
        <begin position="47"/>
        <end position="66"/>
    </location>
</feature>
<dbReference type="Proteomes" id="UP000243525">
    <property type="component" value="Unassembled WGS sequence"/>
</dbReference>
<feature type="transmembrane region" description="Helical" evidence="6">
    <location>
        <begin position="78"/>
        <end position="97"/>
    </location>
</feature>
<dbReference type="InterPro" id="IPR050833">
    <property type="entry name" value="Poly_Biosynth_Transport"/>
</dbReference>
<evidence type="ECO:0000256" key="1">
    <source>
        <dbReference type="ARBA" id="ARBA00004651"/>
    </source>
</evidence>
<keyword evidence="3 6" id="KW-0812">Transmembrane</keyword>
<keyword evidence="8" id="KW-1185">Reference proteome</keyword>